<feature type="region of interest" description="Disordered" evidence="1">
    <location>
        <begin position="23"/>
        <end position="109"/>
    </location>
</feature>
<dbReference type="STRING" id="937775.Metlim_0322"/>
<evidence type="ECO:0000313" key="2">
    <source>
        <dbReference type="EMBL" id="EHQ34463.1"/>
    </source>
</evidence>
<accession>H1Z0Y7</accession>
<sequence>MLLLSAAIIMCAGCLQSQAMENNAEPTTPAAEETVKPANTPESTAAAEETVNPENTPESTATAEETVNPENTPESTATAEDETESEETNDNSGLEEPAAGELSNSSESNPYLPVVVCENITPVEYRPIWPAGTILSDAKGESKGIITKVDHKQNKYYFRNLILPPENGEPYLLKDNSFEQMGPVFDSKSIEEKYPGYEGKMMKITIYGRGAIKSETGYLEYDTKESMKHTSAD</sequence>
<keyword evidence="3" id="KW-1185">Reference proteome</keyword>
<name>H1Z0Y7_9EURY</name>
<organism evidence="2 3">
    <name type="scientific">Methanoplanus limicola DSM 2279</name>
    <dbReference type="NCBI Taxonomy" id="937775"/>
    <lineage>
        <taxon>Archaea</taxon>
        <taxon>Methanobacteriati</taxon>
        <taxon>Methanobacteriota</taxon>
        <taxon>Stenosarchaea group</taxon>
        <taxon>Methanomicrobia</taxon>
        <taxon>Methanomicrobiales</taxon>
        <taxon>Methanomicrobiaceae</taxon>
        <taxon>Methanoplanus</taxon>
    </lineage>
</organism>
<feature type="compositionally biased region" description="Acidic residues" evidence="1">
    <location>
        <begin position="79"/>
        <end position="89"/>
    </location>
</feature>
<dbReference type="Proteomes" id="UP000005741">
    <property type="component" value="Chromosome"/>
</dbReference>
<gene>
    <name evidence="2" type="ORF">Metlim_0322</name>
</gene>
<evidence type="ECO:0000256" key="1">
    <source>
        <dbReference type="SAM" id="MobiDB-lite"/>
    </source>
</evidence>
<dbReference type="HOGENOM" id="CLU_1187788_0_0_2"/>
<reference evidence="2 3" key="1">
    <citation type="submission" date="2011-10" db="EMBL/GenBank/DDBJ databases">
        <title>The Improved High-Quality Draft genome of Methanoplanus limicola DSM 2279.</title>
        <authorList>
            <consortium name="US DOE Joint Genome Institute (JGI-PGF)"/>
            <person name="Lucas S."/>
            <person name="Copeland A."/>
            <person name="Lapidus A."/>
            <person name="Glavina del Rio T."/>
            <person name="Dalin E."/>
            <person name="Tice H."/>
            <person name="Bruce D."/>
            <person name="Goodwin L."/>
            <person name="Pitluck S."/>
            <person name="Peters L."/>
            <person name="Mikhailova N."/>
            <person name="Lu M."/>
            <person name="Kyrpides N."/>
            <person name="Mavromatis K."/>
            <person name="Ivanova N."/>
            <person name="Markowitz V."/>
            <person name="Cheng J.-F."/>
            <person name="Hugenholtz P."/>
            <person name="Woyke T."/>
            <person name="Wu D."/>
            <person name="Wirth R."/>
            <person name="Brambilla E.-M."/>
            <person name="Klenk H.-P."/>
            <person name="Eisen J.A."/>
        </authorList>
    </citation>
    <scope>NUCLEOTIDE SEQUENCE [LARGE SCALE GENOMIC DNA]</scope>
    <source>
        <strain evidence="2 3">DSM 2279</strain>
    </source>
</reference>
<dbReference type="InParanoid" id="H1Z0Y7"/>
<dbReference type="AlphaFoldDB" id="H1Z0Y7"/>
<dbReference type="EMBL" id="CM001436">
    <property type="protein sequence ID" value="EHQ34463.1"/>
    <property type="molecule type" value="Genomic_DNA"/>
</dbReference>
<protein>
    <submittedName>
        <fullName evidence="2">Uncharacterized protein</fullName>
    </submittedName>
</protein>
<feature type="compositionally biased region" description="Polar residues" evidence="1">
    <location>
        <begin position="52"/>
        <end position="73"/>
    </location>
</feature>
<proteinExistence type="predicted"/>
<evidence type="ECO:0000313" key="3">
    <source>
        <dbReference type="Proteomes" id="UP000005741"/>
    </source>
</evidence>